<dbReference type="SUPFAM" id="SSF54001">
    <property type="entry name" value="Cysteine proteinases"/>
    <property type="match status" value="1"/>
</dbReference>
<evidence type="ECO:0000313" key="3">
    <source>
        <dbReference type="Proteomes" id="UP000324897"/>
    </source>
</evidence>
<gene>
    <name evidence="2" type="ORF">EJB05_30409</name>
</gene>
<feature type="region of interest" description="Disordered" evidence="1">
    <location>
        <begin position="1"/>
        <end position="20"/>
    </location>
</feature>
<evidence type="ECO:0008006" key="4">
    <source>
        <dbReference type="Google" id="ProtNLM"/>
    </source>
</evidence>
<accession>A0A5J9UAQ3</accession>
<sequence length="865" mass="96238">MSARGRGASPRGSRRASWAVDDDYDDGGDGVKVHYRFSAVAVRRVVEALSPEQEELVRSIGFGGLLHLKRYYKLDRHFSAWLCNQLRGESPPATASGGGVFLADGAGAAEVPVTARDVHEVLGVPLGERPVGRGGDATEEEDAAAVRRALGLGPGDALTLPVAEAVLGRRPSAPGPMTQAERDAFVVAFVLFAAGHFLAPPAAGRRDKVNQEVFHALANPSEVGLFNWAQYVLEELRRCAGRVREQVAAGFSKISLSGCLLFLQIFYLDRLDFEAASGRSALRPRRGDGQPRVADYNQETLRQLIEMDRKPEWPEGGLKQFGKLKFIVSRPPAQTNDTGSTSMGPPQPCLNSANSRGDEDTDMLPVTDDILNEFELFKMFMKMKNRSPMVSKLNDSPCSASSCKRPHAWQDLPGNEGSHSHEDTALGLQRLPDLDVRKQAGCNANSAVDSARCDHPDSMGFKSNATFRVLSRSNKDIFANIQTTTQREVPTLKRSRLHDDEIQECLASTEFPICEETYLLPHIEAARLQTTSEVGSEDLLIIGTNTTAAEAWHTLGGSSQKIMSKNRFGRSPFEMKLVHPEPPRNDAEACFKWLRACSNADDQLSWTWVIHEEPTSIKLAGSRIKPQLISGGDLKSDVCNLVMRLYTQLDDQIYRNRKITESRWRHFLPAEWASLALQHDGNISELSTVSSMFVGQHITYNVELCRMIIAPVELKGTWSCYVWDFMEKKLNILDPLLNHSGSNLEEIKNKHSESAALLLRSLLACRSQYCNTHRYDQQECRPDSWDTEILMNFGGSRTFFTRNTGMYTLFYAREFDGEDLHQKPGERTMQQLRRDLLYQLLTMCGNTGRRPSIVNCPSTAAPLSS</sequence>
<dbReference type="Gene3D" id="3.40.395.10">
    <property type="entry name" value="Adenoviral Proteinase, Chain A"/>
    <property type="match status" value="1"/>
</dbReference>
<keyword evidence="3" id="KW-1185">Reference proteome</keyword>
<evidence type="ECO:0000313" key="2">
    <source>
        <dbReference type="EMBL" id="TVU20812.1"/>
    </source>
</evidence>
<dbReference type="Gramene" id="TVU20812">
    <property type="protein sequence ID" value="TVU20812"/>
    <property type="gene ID" value="EJB05_30409"/>
</dbReference>
<dbReference type="OrthoDB" id="664194at2759"/>
<evidence type="ECO:0000256" key="1">
    <source>
        <dbReference type="SAM" id="MobiDB-lite"/>
    </source>
</evidence>
<dbReference type="PANTHER" id="PTHR34835">
    <property type="entry name" value="OS07G0283600 PROTEIN-RELATED"/>
    <property type="match status" value="1"/>
</dbReference>
<dbReference type="Proteomes" id="UP000324897">
    <property type="component" value="Unassembled WGS sequence"/>
</dbReference>
<comment type="caution">
    <text evidence="2">The sequence shown here is derived from an EMBL/GenBank/DDBJ whole genome shotgun (WGS) entry which is preliminary data.</text>
</comment>
<protein>
    <recommendedName>
        <fullName evidence="4">Ubiquitin-like protease family profile domain-containing protein</fullName>
    </recommendedName>
</protein>
<organism evidence="2 3">
    <name type="scientific">Eragrostis curvula</name>
    <name type="common">weeping love grass</name>
    <dbReference type="NCBI Taxonomy" id="38414"/>
    <lineage>
        <taxon>Eukaryota</taxon>
        <taxon>Viridiplantae</taxon>
        <taxon>Streptophyta</taxon>
        <taxon>Embryophyta</taxon>
        <taxon>Tracheophyta</taxon>
        <taxon>Spermatophyta</taxon>
        <taxon>Magnoliopsida</taxon>
        <taxon>Liliopsida</taxon>
        <taxon>Poales</taxon>
        <taxon>Poaceae</taxon>
        <taxon>PACMAD clade</taxon>
        <taxon>Chloridoideae</taxon>
        <taxon>Eragrostideae</taxon>
        <taxon>Eragrostidinae</taxon>
        <taxon>Eragrostis</taxon>
    </lineage>
</organism>
<dbReference type="EMBL" id="RWGY01000026">
    <property type="protein sequence ID" value="TVU20812.1"/>
    <property type="molecule type" value="Genomic_DNA"/>
</dbReference>
<proteinExistence type="predicted"/>
<reference evidence="2 3" key="1">
    <citation type="journal article" date="2019" name="Sci. Rep.">
        <title>A high-quality genome of Eragrostis curvula grass provides insights into Poaceae evolution and supports new strategies to enhance forage quality.</title>
        <authorList>
            <person name="Carballo J."/>
            <person name="Santos B.A.C.M."/>
            <person name="Zappacosta D."/>
            <person name="Garbus I."/>
            <person name="Selva J.P."/>
            <person name="Gallo C.A."/>
            <person name="Diaz A."/>
            <person name="Albertini E."/>
            <person name="Caccamo M."/>
            <person name="Echenique V."/>
        </authorList>
    </citation>
    <scope>NUCLEOTIDE SEQUENCE [LARGE SCALE GENOMIC DNA]</scope>
    <source>
        <strain evidence="3">cv. Victoria</strain>
        <tissue evidence="2">Leaf</tissue>
    </source>
</reference>
<dbReference type="PANTHER" id="PTHR34835:SF69">
    <property type="entry name" value="UBIQUITIN-LIKE PROTEASE FAMILY PROFILE DOMAIN-CONTAINING PROTEIN"/>
    <property type="match status" value="1"/>
</dbReference>
<name>A0A5J9UAQ3_9POAL</name>
<dbReference type="InterPro" id="IPR038765">
    <property type="entry name" value="Papain-like_cys_pep_sf"/>
</dbReference>
<dbReference type="AlphaFoldDB" id="A0A5J9UAQ3"/>
<feature type="non-terminal residue" evidence="2">
    <location>
        <position position="1"/>
    </location>
</feature>
<feature type="compositionally biased region" description="Low complexity" evidence="1">
    <location>
        <begin position="1"/>
        <end position="17"/>
    </location>
</feature>